<evidence type="ECO:0000313" key="3">
    <source>
        <dbReference type="Proteomes" id="UP000006201"/>
    </source>
</evidence>
<dbReference type="AlphaFoldDB" id="A4CAE6"/>
<name>A4CAE6_9GAMM</name>
<organism evidence="2 3">
    <name type="scientific">Pseudoalteromonas tunicata D2</name>
    <dbReference type="NCBI Taxonomy" id="87626"/>
    <lineage>
        <taxon>Bacteria</taxon>
        <taxon>Pseudomonadati</taxon>
        <taxon>Pseudomonadota</taxon>
        <taxon>Gammaproteobacteria</taxon>
        <taxon>Alteromonadales</taxon>
        <taxon>Pseudoalteromonadaceae</taxon>
        <taxon>Pseudoalteromonas</taxon>
    </lineage>
</organism>
<dbReference type="InterPro" id="IPR021329">
    <property type="entry name" value="DUF2938"/>
</dbReference>
<feature type="transmembrane region" description="Helical" evidence="1">
    <location>
        <begin position="6"/>
        <end position="24"/>
    </location>
</feature>
<feature type="transmembrane region" description="Helical" evidence="1">
    <location>
        <begin position="98"/>
        <end position="116"/>
    </location>
</feature>
<evidence type="ECO:0000313" key="2">
    <source>
        <dbReference type="EMBL" id="EAR28354.1"/>
    </source>
</evidence>
<keyword evidence="1" id="KW-1133">Transmembrane helix</keyword>
<protein>
    <recommendedName>
        <fullName evidence="4">DUF2938 domain-containing protein</fullName>
    </recommendedName>
</protein>
<dbReference type="HOGENOM" id="CLU_116614_0_0_6"/>
<keyword evidence="3" id="KW-1185">Reference proteome</keyword>
<feature type="transmembrane region" description="Helical" evidence="1">
    <location>
        <begin position="137"/>
        <end position="157"/>
    </location>
</feature>
<keyword evidence="1" id="KW-0472">Membrane</keyword>
<gene>
    <name evidence="2" type="ORF">PTD2_21102</name>
</gene>
<comment type="caution">
    <text evidence="2">The sequence shown here is derived from an EMBL/GenBank/DDBJ whole genome shotgun (WGS) entry which is preliminary data.</text>
</comment>
<dbReference type="RefSeq" id="WP_009840185.1">
    <property type="nucleotide sequence ID" value="NZ_CH959301.1"/>
</dbReference>
<sequence>MNTLFSIIVIGIGATVLMDLWAIVRKSLWGIPTLNYAMVGRWLAHILNGQFHHHSIIDSPQIPGEKIIGWAAHYLTGIAFAVILVALFGLPWLQQPTIGPALFVGISTVVIPFFIMQPAMGAGIAACKTAKPHSARLQSLITHAVFGFGLYFSGWTLQLF</sequence>
<dbReference type="Pfam" id="PF11158">
    <property type="entry name" value="DUF2938"/>
    <property type="match status" value="1"/>
</dbReference>
<dbReference type="Proteomes" id="UP000006201">
    <property type="component" value="Unassembled WGS sequence"/>
</dbReference>
<dbReference type="OrthoDB" id="9812539at2"/>
<evidence type="ECO:0008006" key="4">
    <source>
        <dbReference type="Google" id="ProtNLM"/>
    </source>
</evidence>
<keyword evidence="1" id="KW-0812">Transmembrane</keyword>
<proteinExistence type="predicted"/>
<reference evidence="2 3" key="1">
    <citation type="submission" date="2006-02" db="EMBL/GenBank/DDBJ databases">
        <authorList>
            <person name="Moran M.A."/>
            <person name="Kjelleberg S."/>
            <person name="Egan S."/>
            <person name="Saunders N."/>
            <person name="Thomas T."/>
            <person name="Ferriera S."/>
            <person name="Johnson J."/>
            <person name="Kravitz S."/>
            <person name="Halpern A."/>
            <person name="Remington K."/>
            <person name="Beeson K."/>
            <person name="Tran B."/>
            <person name="Rogers Y.-H."/>
            <person name="Friedman R."/>
            <person name="Venter J.C."/>
        </authorList>
    </citation>
    <scope>NUCLEOTIDE SEQUENCE [LARGE SCALE GENOMIC DNA]</scope>
    <source>
        <strain evidence="2 3">D2</strain>
    </source>
</reference>
<dbReference type="EMBL" id="AAOH01000004">
    <property type="protein sequence ID" value="EAR28354.1"/>
    <property type="molecule type" value="Genomic_DNA"/>
</dbReference>
<feature type="transmembrane region" description="Helical" evidence="1">
    <location>
        <begin position="71"/>
        <end position="92"/>
    </location>
</feature>
<evidence type="ECO:0000256" key="1">
    <source>
        <dbReference type="SAM" id="Phobius"/>
    </source>
</evidence>
<dbReference type="eggNOG" id="ENOG5031TIF">
    <property type="taxonomic scope" value="Bacteria"/>
</dbReference>
<accession>A4CAE6</accession>